<dbReference type="PANTHER" id="PTHR28173">
    <property type="entry name" value="RIBONUCLEASES P/MRP PROTEIN SUBUNIT POP8"/>
    <property type="match status" value="1"/>
</dbReference>
<dbReference type="OrthoDB" id="5530243at2759"/>
<dbReference type="GO" id="GO:0008033">
    <property type="term" value="P:tRNA processing"/>
    <property type="evidence" value="ECO:0007669"/>
    <property type="project" value="InterPro"/>
</dbReference>
<evidence type="ECO:0000313" key="2">
    <source>
        <dbReference type="EMBL" id="KIW57429.1"/>
    </source>
</evidence>
<evidence type="ECO:0000313" key="3">
    <source>
        <dbReference type="Proteomes" id="UP000054342"/>
    </source>
</evidence>
<dbReference type="Proteomes" id="UP000054342">
    <property type="component" value="Unassembled WGS sequence"/>
</dbReference>
<accession>A0A0D2FBI8</accession>
<dbReference type="HOGENOM" id="CLU_115053_0_1_1"/>
<dbReference type="GO" id="GO:0000171">
    <property type="term" value="F:ribonuclease MRP activity"/>
    <property type="evidence" value="ECO:0007669"/>
    <property type="project" value="TreeGrafter"/>
</dbReference>
<gene>
    <name evidence="2" type="ORF">PV05_05979</name>
</gene>
<sequence>MATSKMTQRDTTTSFTLRNPPYAYFHLSIQSLAALPPQSSQSLDEITARSYLTAALQQYLGLTGTAIAIDILKVEGPNVWIRVPRDDESAVTAALSQWCSAKGVSLRVEARGSWLGGVAASGGGVDDAKLWSLERGQLRTWDGEPATAGLRTRMKQTGRLSSYRGYQNCGPIGG</sequence>
<dbReference type="Pfam" id="PF20976">
    <property type="entry name" value="Pop8"/>
    <property type="match status" value="1"/>
</dbReference>
<dbReference type="PANTHER" id="PTHR28173:SF1">
    <property type="entry name" value="RIBONUCLEASES P_MRP PROTEIN SUBUNIT POP8"/>
    <property type="match status" value="1"/>
</dbReference>
<organism evidence="2 3">
    <name type="scientific">Exophiala xenobiotica</name>
    <dbReference type="NCBI Taxonomy" id="348802"/>
    <lineage>
        <taxon>Eukaryota</taxon>
        <taxon>Fungi</taxon>
        <taxon>Dikarya</taxon>
        <taxon>Ascomycota</taxon>
        <taxon>Pezizomycotina</taxon>
        <taxon>Eurotiomycetes</taxon>
        <taxon>Chaetothyriomycetidae</taxon>
        <taxon>Chaetothyriales</taxon>
        <taxon>Herpotrichiellaceae</taxon>
        <taxon>Exophiala</taxon>
    </lineage>
</organism>
<dbReference type="RefSeq" id="XP_013318013.1">
    <property type="nucleotide sequence ID" value="XM_013462559.1"/>
</dbReference>
<feature type="domain" description="Ribonucleases P/MRP subunit Pop8-like" evidence="1">
    <location>
        <begin position="22"/>
        <end position="98"/>
    </location>
</feature>
<dbReference type="GO" id="GO:0004526">
    <property type="term" value="F:ribonuclease P activity"/>
    <property type="evidence" value="ECO:0007669"/>
    <property type="project" value="TreeGrafter"/>
</dbReference>
<dbReference type="GO" id="GO:0000172">
    <property type="term" value="C:ribonuclease MRP complex"/>
    <property type="evidence" value="ECO:0007669"/>
    <property type="project" value="InterPro"/>
</dbReference>
<dbReference type="GO" id="GO:0000294">
    <property type="term" value="P:nuclear-transcribed mRNA catabolic process, RNase MRP-dependent"/>
    <property type="evidence" value="ECO:0007669"/>
    <property type="project" value="TreeGrafter"/>
</dbReference>
<evidence type="ECO:0000259" key="1">
    <source>
        <dbReference type="Pfam" id="PF20976"/>
    </source>
</evidence>
<keyword evidence="3" id="KW-1185">Reference proteome</keyword>
<dbReference type="InterPro" id="IPR020347">
    <property type="entry name" value="Pop8"/>
</dbReference>
<proteinExistence type="predicted"/>
<dbReference type="GeneID" id="25327887"/>
<dbReference type="AlphaFoldDB" id="A0A0D2FBI8"/>
<name>A0A0D2FBI8_9EURO</name>
<reference evidence="2 3" key="1">
    <citation type="submission" date="2015-01" db="EMBL/GenBank/DDBJ databases">
        <title>The Genome Sequence of Exophiala xenobiotica CBS118157.</title>
        <authorList>
            <consortium name="The Broad Institute Genomics Platform"/>
            <person name="Cuomo C."/>
            <person name="de Hoog S."/>
            <person name="Gorbushina A."/>
            <person name="Stielow B."/>
            <person name="Teixiera M."/>
            <person name="Abouelleil A."/>
            <person name="Chapman S.B."/>
            <person name="Priest M."/>
            <person name="Young S.K."/>
            <person name="Wortman J."/>
            <person name="Nusbaum C."/>
            <person name="Birren B."/>
        </authorList>
    </citation>
    <scope>NUCLEOTIDE SEQUENCE [LARGE SCALE GENOMIC DNA]</scope>
    <source>
        <strain evidence="2 3">CBS 118157</strain>
    </source>
</reference>
<protein>
    <recommendedName>
        <fullName evidence="1">Ribonucleases P/MRP subunit Pop8-like domain-containing protein</fullName>
    </recommendedName>
</protein>
<dbReference type="InterPro" id="IPR049128">
    <property type="entry name" value="Pop8-like_dom"/>
</dbReference>
<dbReference type="STRING" id="348802.A0A0D2FBI8"/>
<dbReference type="GO" id="GO:0005655">
    <property type="term" value="C:nucleolar ribonuclease P complex"/>
    <property type="evidence" value="ECO:0007669"/>
    <property type="project" value="InterPro"/>
</dbReference>
<dbReference type="GO" id="GO:0034965">
    <property type="term" value="P:intronic box C/D snoRNA processing"/>
    <property type="evidence" value="ECO:0007669"/>
    <property type="project" value="TreeGrafter"/>
</dbReference>
<dbReference type="EMBL" id="KN847319">
    <property type="protein sequence ID" value="KIW57429.1"/>
    <property type="molecule type" value="Genomic_DNA"/>
</dbReference>